<dbReference type="Proteomes" id="UP000198693">
    <property type="component" value="Unassembled WGS sequence"/>
</dbReference>
<dbReference type="AlphaFoldDB" id="A0A1I7G553"/>
<evidence type="ECO:0000256" key="1">
    <source>
        <dbReference type="ARBA" id="ARBA00022649"/>
    </source>
</evidence>
<dbReference type="STRING" id="463301.SAMN04487955_102261"/>
<protein>
    <submittedName>
        <fullName evidence="2">ParE toxin of type II toxin-antitoxin system, parDE</fullName>
    </submittedName>
</protein>
<organism evidence="2 3">
    <name type="scientific">Halomonas korlensis</name>
    <dbReference type="NCBI Taxonomy" id="463301"/>
    <lineage>
        <taxon>Bacteria</taxon>
        <taxon>Pseudomonadati</taxon>
        <taxon>Pseudomonadota</taxon>
        <taxon>Gammaproteobacteria</taxon>
        <taxon>Oceanospirillales</taxon>
        <taxon>Halomonadaceae</taxon>
        <taxon>Halomonas</taxon>
    </lineage>
</organism>
<sequence length="115" mass="13571">MTPHWHVVFEETANASLEACENFLLDRLELEVSQVEDIAIGLIATSLERLTQRPETYPASRLALELGISHFRELLIDNYRVIYRYWPEQGQVSVYLFAHQRQNFKQLLFEYQLLS</sequence>
<evidence type="ECO:0000313" key="2">
    <source>
        <dbReference type="EMBL" id="SFU43605.1"/>
    </source>
</evidence>
<keyword evidence="1" id="KW-1277">Toxin-antitoxin system</keyword>
<dbReference type="Gene3D" id="3.30.2310.20">
    <property type="entry name" value="RelE-like"/>
    <property type="match status" value="1"/>
</dbReference>
<dbReference type="OrthoDB" id="6893584at2"/>
<dbReference type="InterPro" id="IPR035093">
    <property type="entry name" value="RelE/ParE_toxin_dom_sf"/>
</dbReference>
<dbReference type="Pfam" id="PF05016">
    <property type="entry name" value="ParE_toxin"/>
    <property type="match status" value="1"/>
</dbReference>
<dbReference type="RefSeq" id="WP_089793147.1">
    <property type="nucleotide sequence ID" value="NZ_FPBP01000002.1"/>
</dbReference>
<keyword evidence="3" id="KW-1185">Reference proteome</keyword>
<evidence type="ECO:0000313" key="3">
    <source>
        <dbReference type="Proteomes" id="UP000198693"/>
    </source>
</evidence>
<dbReference type="InterPro" id="IPR007712">
    <property type="entry name" value="RelE/ParE_toxin"/>
</dbReference>
<dbReference type="EMBL" id="FPBP01000002">
    <property type="protein sequence ID" value="SFU43605.1"/>
    <property type="molecule type" value="Genomic_DNA"/>
</dbReference>
<reference evidence="3" key="1">
    <citation type="submission" date="2016-10" db="EMBL/GenBank/DDBJ databases">
        <authorList>
            <person name="Varghese N."/>
            <person name="Submissions S."/>
        </authorList>
    </citation>
    <scope>NUCLEOTIDE SEQUENCE [LARGE SCALE GENOMIC DNA]</scope>
    <source>
        <strain evidence="3">CGMCC 1.6981</strain>
    </source>
</reference>
<gene>
    <name evidence="2" type="ORF">SAMN04487955_102261</name>
</gene>
<name>A0A1I7G553_9GAMM</name>
<accession>A0A1I7G553</accession>
<proteinExistence type="predicted"/>